<keyword evidence="2" id="KW-1185">Reference proteome</keyword>
<evidence type="ECO:0000313" key="1">
    <source>
        <dbReference type="EMBL" id="MDQ4213424.1"/>
    </source>
</evidence>
<dbReference type="RefSeq" id="WP_308488370.1">
    <property type="nucleotide sequence ID" value="NZ_JAVFCB010000003.1"/>
</dbReference>
<dbReference type="PANTHER" id="PTHR34309:SF1">
    <property type="entry name" value="PROTEIN GLCG"/>
    <property type="match status" value="1"/>
</dbReference>
<reference evidence="1 2" key="1">
    <citation type="submission" date="2023-08" db="EMBL/GenBank/DDBJ databases">
        <title>Microbacterium sp. nov., isolated from a waste landfill.</title>
        <authorList>
            <person name="Wen W."/>
        </authorList>
    </citation>
    <scope>NUCLEOTIDE SEQUENCE [LARGE SCALE GENOMIC DNA]</scope>
    <source>
        <strain evidence="1 2">ASV81</strain>
    </source>
</reference>
<evidence type="ECO:0000313" key="2">
    <source>
        <dbReference type="Proteomes" id="UP001230289"/>
    </source>
</evidence>
<dbReference type="Pfam" id="PF03928">
    <property type="entry name" value="HbpS-like"/>
    <property type="match status" value="1"/>
</dbReference>
<sequence>MSTTHRQTVAITYETAARAVAIALEIGAERGLPTVAAVADPSMTLIAYGMADGSTPHSADTSQRKAFSSASIRRRTGQISEALAATLPLGTGGKMTTIDGGVPIFFGDLHVGGLGIAGGPPALDAEIALETLKRLGARTEGMEL</sequence>
<dbReference type="Gene3D" id="3.30.450.150">
    <property type="entry name" value="Haem-degrading domain"/>
    <property type="match status" value="1"/>
</dbReference>
<comment type="caution">
    <text evidence="1">The sequence shown here is derived from an EMBL/GenBank/DDBJ whole genome shotgun (WGS) entry which is preliminary data.</text>
</comment>
<proteinExistence type="predicted"/>
<dbReference type="InterPro" id="IPR005624">
    <property type="entry name" value="PduO/GlcC-like"/>
</dbReference>
<dbReference type="InterPro" id="IPR052517">
    <property type="entry name" value="GlcG_carb_metab_protein"/>
</dbReference>
<protein>
    <submittedName>
        <fullName evidence="1">Heme-binding protein</fullName>
    </submittedName>
</protein>
<dbReference type="EMBL" id="JAVFCB010000003">
    <property type="protein sequence ID" value="MDQ4213424.1"/>
    <property type="molecule type" value="Genomic_DNA"/>
</dbReference>
<name>A0ABU0XFD2_9MICO</name>
<gene>
    <name evidence="1" type="ORF">RBR11_05805</name>
</gene>
<dbReference type="Proteomes" id="UP001230289">
    <property type="component" value="Unassembled WGS sequence"/>
</dbReference>
<dbReference type="SUPFAM" id="SSF143744">
    <property type="entry name" value="GlcG-like"/>
    <property type="match status" value="1"/>
</dbReference>
<organism evidence="1 2">
    <name type="scientific">Microbacterium capsulatum</name>
    <dbReference type="NCBI Taxonomy" id="3041921"/>
    <lineage>
        <taxon>Bacteria</taxon>
        <taxon>Bacillati</taxon>
        <taxon>Actinomycetota</taxon>
        <taxon>Actinomycetes</taxon>
        <taxon>Micrococcales</taxon>
        <taxon>Microbacteriaceae</taxon>
        <taxon>Microbacterium</taxon>
    </lineage>
</organism>
<accession>A0ABU0XFD2</accession>
<dbReference type="PANTHER" id="PTHR34309">
    <property type="entry name" value="SLR1406 PROTEIN"/>
    <property type="match status" value="1"/>
</dbReference>
<dbReference type="InterPro" id="IPR038084">
    <property type="entry name" value="PduO/GlcC-like_sf"/>
</dbReference>